<accession>A0A4Z1HA06</accession>
<gene>
    <name evidence="7" type="ORF">BOTNAR_0651g00010</name>
</gene>
<keyword evidence="2 4" id="KW-0442">Lipid degradation</keyword>
<evidence type="ECO:0000256" key="4">
    <source>
        <dbReference type="PROSITE-ProRule" id="PRU01161"/>
    </source>
</evidence>
<dbReference type="SUPFAM" id="SSF52151">
    <property type="entry name" value="FabD/lysophospholipase-like"/>
    <property type="match status" value="1"/>
</dbReference>
<dbReference type="STRING" id="278944.A0A4Z1HA06"/>
<dbReference type="AlphaFoldDB" id="A0A4Z1HA06"/>
<evidence type="ECO:0000313" key="7">
    <source>
        <dbReference type="EMBL" id="TGO45639.1"/>
    </source>
</evidence>
<dbReference type="Proteomes" id="UP000297452">
    <property type="component" value="Unassembled WGS sequence"/>
</dbReference>
<dbReference type="GO" id="GO:0016042">
    <property type="term" value="P:lipid catabolic process"/>
    <property type="evidence" value="ECO:0007669"/>
    <property type="project" value="UniProtKB-UniRule"/>
</dbReference>
<dbReference type="PANTHER" id="PTHR24185:SF1">
    <property type="entry name" value="CALCIUM-INDEPENDENT PHOSPHOLIPASE A2-GAMMA"/>
    <property type="match status" value="1"/>
</dbReference>
<reference evidence="7 8" key="1">
    <citation type="submission" date="2017-12" db="EMBL/GenBank/DDBJ databases">
        <title>Comparative genomics of Botrytis spp.</title>
        <authorList>
            <person name="Valero-Jimenez C.A."/>
            <person name="Tapia P."/>
            <person name="Veloso J."/>
            <person name="Silva-Moreno E."/>
            <person name="Staats M."/>
            <person name="Valdes J.H."/>
            <person name="Van Kan J.A.L."/>
        </authorList>
    </citation>
    <scope>NUCLEOTIDE SEQUENCE [LARGE SCALE GENOMIC DNA]</scope>
    <source>
        <strain evidence="7 8">MUCL2120</strain>
    </source>
</reference>
<feature type="active site" description="Nucleophile" evidence="4">
    <location>
        <position position="64"/>
    </location>
</feature>
<comment type="caution">
    <text evidence="7">The sequence shown here is derived from an EMBL/GenBank/DDBJ whole genome shotgun (WGS) entry which is preliminary data.</text>
</comment>
<dbReference type="Gene3D" id="3.40.1090.10">
    <property type="entry name" value="Cytosolic phospholipase A2 catalytic domain"/>
    <property type="match status" value="1"/>
</dbReference>
<dbReference type="OrthoDB" id="1658288at2759"/>
<dbReference type="InterPro" id="IPR002641">
    <property type="entry name" value="PNPLA_dom"/>
</dbReference>
<dbReference type="GO" id="GO:0019369">
    <property type="term" value="P:arachidonate metabolic process"/>
    <property type="evidence" value="ECO:0007669"/>
    <property type="project" value="TreeGrafter"/>
</dbReference>
<dbReference type="GO" id="GO:0047499">
    <property type="term" value="F:calcium-independent phospholipase A2 activity"/>
    <property type="evidence" value="ECO:0007669"/>
    <property type="project" value="TreeGrafter"/>
</dbReference>
<evidence type="ECO:0000259" key="6">
    <source>
        <dbReference type="PROSITE" id="PS51635"/>
    </source>
</evidence>
<feature type="active site" description="Proton acceptor" evidence="4">
    <location>
        <position position="237"/>
    </location>
</feature>
<evidence type="ECO:0000256" key="5">
    <source>
        <dbReference type="SAM" id="MobiDB-lite"/>
    </source>
</evidence>
<organism evidence="7 8">
    <name type="scientific">Botryotinia narcissicola</name>
    <dbReference type="NCBI Taxonomy" id="278944"/>
    <lineage>
        <taxon>Eukaryota</taxon>
        <taxon>Fungi</taxon>
        <taxon>Dikarya</taxon>
        <taxon>Ascomycota</taxon>
        <taxon>Pezizomycotina</taxon>
        <taxon>Leotiomycetes</taxon>
        <taxon>Helotiales</taxon>
        <taxon>Sclerotiniaceae</taxon>
        <taxon>Botryotinia</taxon>
    </lineage>
</organism>
<dbReference type="PANTHER" id="PTHR24185">
    <property type="entry name" value="CALCIUM-INDEPENDENT PHOSPHOLIPASE A2-GAMMA"/>
    <property type="match status" value="1"/>
</dbReference>
<evidence type="ECO:0000256" key="3">
    <source>
        <dbReference type="ARBA" id="ARBA00023098"/>
    </source>
</evidence>
<feature type="short sequence motif" description="GXSXG" evidence="4">
    <location>
        <begin position="62"/>
        <end position="66"/>
    </location>
</feature>
<evidence type="ECO:0000256" key="1">
    <source>
        <dbReference type="ARBA" id="ARBA00022801"/>
    </source>
</evidence>
<feature type="domain" description="PNPLA" evidence="6">
    <location>
        <begin position="16"/>
        <end position="250"/>
    </location>
</feature>
<feature type="short sequence motif" description="DGA/G" evidence="4">
    <location>
        <begin position="237"/>
        <end position="239"/>
    </location>
</feature>
<dbReference type="Pfam" id="PF01734">
    <property type="entry name" value="Patatin"/>
    <property type="match status" value="1"/>
</dbReference>
<dbReference type="InterPro" id="IPR016035">
    <property type="entry name" value="Acyl_Trfase/lysoPLipase"/>
</dbReference>
<protein>
    <recommendedName>
        <fullName evidence="6">PNPLA domain-containing protein</fullName>
    </recommendedName>
</protein>
<dbReference type="EMBL" id="PQXJ01000649">
    <property type="protein sequence ID" value="TGO45639.1"/>
    <property type="molecule type" value="Genomic_DNA"/>
</dbReference>
<keyword evidence="1 4" id="KW-0378">Hydrolase</keyword>
<name>A0A4Z1HA06_9HELO</name>
<dbReference type="GO" id="GO:0046486">
    <property type="term" value="P:glycerolipid metabolic process"/>
    <property type="evidence" value="ECO:0007669"/>
    <property type="project" value="UniProtKB-ARBA"/>
</dbReference>
<dbReference type="PROSITE" id="PS51635">
    <property type="entry name" value="PNPLA"/>
    <property type="match status" value="1"/>
</dbReference>
<feature type="region of interest" description="Disordered" evidence="5">
    <location>
        <begin position="147"/>
        <end position="167"/>
    </location>
</feature>
<keyword evidence="8" id="KW-1185">Reference proteome</keyword>
<proteinExistence type="predicted"/>
<evidence type="ECO:0000313" key="8">
    <source>
        <dbReference type="Proteomes" id="UP000297452"/>
    </source>
</evidence>
<feature type="short sequence motif" description="GXGXXG" evidence="4">
    <location>
        <begin position="20"/>
        <end position="25"/>
    </location>
</feature>
<keyword evidence="3 4" id="KW-0443">Lipid metabolism</keyword>
<sequence>MSTSQQPPEIQPLRLLALDGGGMKGLTSLLTLRQLMLQLKRDVTDPDEPIPRPCDVFDLIGGTSTGGLIAIMLGRLGMTVTSTVFGKKKAFGIGRTMFSGSMYETKDLQTAIKTLVAERLKQERVPFRADTDNTSAANTITAAREDQAVHASSSLSGEAAQDPEDAPLNDVRADLSRFVCATRNKTFNYELIRNYTSGKPDQVDYDCTIWEAGSATAAAPMFFGPVTFQQSKAKFSDGGTTINCPLPEVVNEARRLWNSPQFACIVSLGTGWPANPKVKSGLLGSLGQTFKVLTDAQKKYEGWVRGNRDDLNIKDRYFRFNVEQGTDQLKLDEWEETEEMTALTDSYLGQDKQMNEVERCVKLLRTTDAANESAQS</sequence>
<dbReference type="GO" id="GO:0016020">
    <property type="term" value="C:membrane"/>
    <property type="evidence" value="ECO:0007669"/>
    <property type="project" value="TreeGrafter"/>
</dbReference>
<evidence type="ECO:0000256" key="2">
    <source>
        <dbReference type="ARBA" id="ARBA00022963"/>
    </source>
</evidence>